<organism evidence="6">
    <name type="scientific">Physcomitrium patens</name>
    <name type="common">Spreading-leaved earth moss</name>
    <name type="synonym">Physcomitrella patens</name>
    <dbReference type="NCBI Taxonomy" id="3218"/>
    <lineage>
        <taxon>Eukaryota</taxon>
        <taxon>Viridiplantae</taxon>
        <taxon>Streptophyta</taxon>
        <taxon>Embryophyta</taxon>
        <taxon>Bryophyta</taxon>
        <taxon>Bryophytina</taxon>
        <taxon>Bryopsida</taxon>
        <taxon>Funariidae</taxon>
        <taxon>Funariales</taxon>
        <taxon>Funariaceae</taxon>
        <taxon>Physcomitrium</taxon>
    </lineage>
</organism>
<evidence type="ECO:0000313" key="6">
    <source>
        <dbReference type="EMBL" id="PNR40427.1"/>
    </source>
</evidence>
<dbReference type="InParanoid" id="A0A2K1JFV3"/>
<sequence>MASQLKTISFSFYSTKEIIQISSTQIINKNDIGSSALGTRALVYCSVCSDPKCCLGHMGFIQLKEPVFNPLCLKDIIKVGEMICPRCRLFGFAEKIKGKKVCSNCKNFKLRFMVLKCFLNH</sequence>
<keyword evidence="2" id="KW-0240">DNA-directed RNA polymerase</keyword>
<protein>
    <recommendedName>
        <fullName evidence="1">DNA-directed RNA polymerase</fullName>
        <ecNumber evidence="1">2.7.7.6</ecNumber>
    </recommendedName>
</protein>
<reference evidence="6 8" key="2">
    <citation type="journal article" date="2018" name="Plant J.">
        <title>The Physcomitrella patens chromosome-scale assembly reveals moss genome structure and evolution.</title>
        <authorList>
            <person name="Lang D."/>
            <person name="Ullrich K.K."/>
            <person name="Murat F."/>
            <person name="Fuchs J."/>
            <person name="Jenkins J."/>
            <person name="Haas F.B."/>
            <person name="Piednoel M."/>
            <person name="Gundlach H."/>
            <person name="Van Bel M."/>
            <person name="Meyberg R."/>
            <person name="Vives C."/>
            <person name="Morata J."/>
            <person name="Symeonidi A."/>
            <person name="Hiss M."/>
            <person name="Muchero W."/>
            <person name="Kamisugi Y."/>
            <person name="Saleh O."/>
            <person name="Blanc G."/>
            <person name="Decker E.L."/>
            <person name="van Gessel N."/>
            <person name="Grimwood J."/>
            <person name="Hayes R.D."/>
            <person name="Graham S.W."/>
            <person name="Gunter L.E."/>
            <person name="McDaniel S.F."/>
            <person name="Hoernstein S.N.W."/>
            <person name="Larsson A."/>
            <person name="Li F.W."/>
            <person name="Perroud P.F."/>
            <person name="Phillips J."/>
            <person name="Ranjan P."/>
            <person name="Rokshar D.S."/>
            <person name="Rothfels C.J."/>
            <person name="Schneider L."/>
            <person name="Shu S."/>
            <person name="Stevenson D.W."/>
            <person name="Thummler F."/>
            <person name="Tillich M."/>
            <person name="Villarreal Aguilar J.C."/>
            <person name="Widiez T."/>
            <person name="Wong G.K."/>
            <person name="Wymore A."/>
            <person name="Zhang Y."/>
            <person name="Zimmer A.D."/>
            <person name="Quatrano R.S."/>
            <person name="Mayer K.F.X."/>
            <person name="Goodstein D."/>
            <person name="Casacuberta J.M."/>
            <person name="Vandepoele K."/>
            <person name="Reski R."/>
            <person name="Cuming A.C."/>
            <person name="Tuskan G.A."/>
            <person name="Maumus F."/>
            <person name="Salse J."/>
            <person name="Schmutz J."/>
            <person name="Rensing S.A."/>
        </authorList>
    </citation>
    <scope>NUCLEOTIDE SEQUENCE [LARGE SCALE GENOMIC DNA]</scope>
    <source>
        <strain evidence="7 8">cv. Gransden 2004</strain>
    </source>
</reference>
<keyword evidence="4" id="KW-0548">Nucleotidyltransferase</keyword>
<evidence type="ECO:0000256" key="2">
    <source>
        <dbReference type="ARBA" id="ARBA00022478"/>
    </source>
</evidence>
<dbReference type="EC" id="2.7.7.6" evidence="1"/>
<dbReference type="EnsemblPlants" id="Pp3c14_231V3.1">
    <property type="protein sequence ID" value="PAC:32960700.CDS.1"/>
    <property type="gene ID" value="Pp3c14_231"/>
</dbReference>
<evidence type="ECO:0000256" key="3">
    <source>
        <dbReference type="ARBA" id="ARBA00022679"/>
    </source>
</evidence>
<dbReference type="GO" id="GO:0000428">
    <property type="term" value="C:DNA-directed RNA polymerase complex"/>
    <property type="evidence" value="ECO:0007669"/>
    <property type="project" value="UniProtKB-KW"/>
</dbReference>
<dbReference type="InterPro" id="IPR044893">
    <property type="entry name" value="RNA_pol_Rpb1_clamp_domain"/>
</dbReference>
<evidence type="ECO:0000313" key="7">
    <source>
        <dbReference type="EnsemblPlants" id="PAC:32960700.CDS.1"/>
    </source>
</evidence>
<keyword evidence="3" id="KW-0808">Transferase</keyword>
<name>A0A2K1JFV3_PHYPA</name>
<evidence type="ECO:0000256" key="4">
    <source>
        <dbReference type="ARBA" id="ARBA00022695"/>
    </source>
</evidence>
<keyword evidence="8" id="KW-1185">Reference proteome</keyword>
<accession>A0A2K1JFV3</accession>
<reference evidence="7" key="3">
    <citation type="submission" date="2020-12" db="UniProtKB">
        <authorList>
            <consortium name="EnsemblPlants"/>
        </authorList>
    </citation>
    <scope>IDENTIFICATION</scope>
</reference>
<dbReference type="SUPFAM" id="SSF64484">
    <property type="entry name" value="beta and beta-prime subunits of DNA dependent RNA-polymerase"/>
    <property type="match status" value="1"/>
</dbReference>
<reference evidence="6 8" key="1">
    <citation type="journal article" date="2008" name="Science">
        <title>The Physcomitrella genome reveals evolutionary insights into the conquest of land by plants.</title>
        <authorList>
            <person name="Rensing S."/>
            <person name="Lang D."/>
            <person name="Zimmer A."/>
            <person name="Terry A."/>
            <person name="Salamov A."/>
            <person name="Shapiro H."/>
            <person name="Nishiyama T."/>
            <person name="Perroud P.-F."/>
            <person name="Lindquist E."/>
            <person name="Kamisugi Y."/>
            <person name="Tanahashi T."/>
            <person name="Sakakibara K."/>
            <person name="Fujita T."/>
            <person name="Oishi K."/>
            <person name="Shin-I T."/>
            <person name="Kuroki Y."/>
            <person name="Toyoda A."/>
            <person name="Suzuki Y."/>
            <person name="Hashimoto A."/>
            <person name="Yamaguchi K."/>
            <person name="Sugano A."/>
            <person name="Kohara Y."/>
            <person name="Fujiyama A."/>
            <person name="Anterola A."/>
            <person name="Aoki S."/>
            <person name="Ashton N."/>
            <person name="Barbazuk W.B."/>
            <person name="Barker E."/>
            <person name="Bennetzen J."/>
            <person name="Bezanilla M."/>
            <person name="Blankenship R."/>
            <person name="Cho S.H."/>
            <person name="Dutcher S."/>
            <person name="Estelle M."/>
            <person name="Fawcett J.A."/>
            <person name="Gundlach H."/>
            <person name="Hanada K."/>
            <person name="Heyl A."/>
            <person name="Hicks K.A."/>
            <person name="Hugh J."/>
            <person name="Lohr M."/>
            <person name="Mayer K."/>
            <person name="Melkozernov A."/>
            <person name="Murata T."/>
            <person name="Nelson D."/>
            <person name="Pils B."/>
            <person name="Prigge M."/>
            <person name="Reiss B."/>
            <person name="Renner T."/>
            <person name="Rombauts S."/>
            <person name="Rushton P."/>
            <person name="Sanderfoot A."/>
            <person name="Schween G."/>
            <person name="Shiu S.-H."/>
            <person name="Stueber K."/>
            <person name="Theodoulou F.L."/>
            <person name="Tu H."/>
            <person name="Van de Peer Y."/>
            <person name="Verrier P.J."/>
            <person name="Waters E."/>
            <person name="Wood A."/>
            <person name="Yang L."/>
            <person name="Cove D."/>
            <person name="Cuming A."/>
            <person name="Hasebe M."/>
            <person name="Lucas S."/>
            <person name="Mishler D.B."/>
            <person name="Reski R."/>
            <person name="Grigoriev I."/>
            <person name="Quatrano R.S."/>
            <person name="Boore J.L."/>
        </authorList>
    </citation>
    <scope>NUCLEOTIDE SEQUENCE [LARGE SCALE GENOMIC DNA]</scope>
    <source>
        <strain evidence="7 8">cv. Gransden 2004</strain>
    </source>
</reference>
<evidence type="ECO:0000313" key="8">
    <source>
        <dbReference type="Proteomes" id="UP000006727"/>
    </source>
</evidence>
<gene>
    <name evidence="6" type="ORF">PHYPA_017829</name>
</gene>
<dbReference type="GO" id="GO:0003899">
    <property type="term" value="F:DNA-directed RNA polymerase activity"/>
    <property type="evidence" value="ECO:0007669"/>
    <property type="project" value="UniProtKB-EC"/>
</dbReference>
<evidence type="ECO:0000256" key="5">
    <source>
        <dbReference type="ARBA" id="ARBA00023163"/>
    </source>
</evidence>
<dbReference type="AlphaFoldDB" id="A0A2K1JFV3"/>
<keyword evidence="5" id="KW-0804">Transcription</keyword>
<dbReference type="EMBL" id="ABEU02000014">
    <property type="protein sequence ID" value="PNR40427.1"/>
    <property type="molecule type" value="Genomic_DNA"/>
</dbReference>
<proteinExistence type="predicted"/>
<dbReference type="Proteomes" id="UP000006727">
    <property type="component" value="Chromosome 14"/>
</dbReference>
<dbReference type="Gramene" id="Pp3c14_231V3.1">
    <property type="protein sequence ID" value="PAC:32960700.CDS.1"/>
    <property type="gene ID" value="Pp3c14_231"/>
</dbReference>
<dbReference type="Gene3D" id="4.10.860.120">
    <property type="entry name" value="RNA polymerase II, clamp domain"/>
    <property type="match status" value="1"/>
</dbReference>
<evidence type="ECO:0000256" key="1">
    <source>
        <dbReference type="ARBA" id="ARBA00012418"/>
    </source>
</evidence>